<evidence type="ECO:0000256" key="3">
    <source>
        <dbReference type="ARBA" id="ARBA00022970"/>
    </source>
</evidence>
<gene>
    <name evidence="8" type="ORF">Tci_903661</name>
</gene>
<keyword evidence="3" id="KW-0029">Amino-acid transport</keyword>
<keyword evidence="4 6" id="KW-1133">Transmembrane helix</keyword>
<dbReference type="EMBL" id="BKCJ011416519">
    <property type="protein sequence ID" value="GFD31692.1"/>
    <property type="molecule type" value="Genomic_DNA"/>
</dbReference>
<evidence type="ECO:0000259" key="7">
    <source>
        <dbReference type="Pfam" id="PF01490"/>
    </source>
</evidence>
<feature type="transmembrane region" description="Helical" evidence="6">
    <location>
        <begin position="61"/>
        <end position="84"/>
    </location>
</feature>
<sequence>MMSCLLRTSLVISTVFVALVVPYFGYVMAFIGASLSIAVSILFPCLCYWKIVIGLKKFRVEIIMILIILLIGTLVAVVGTYTALTDIIKEVQP</sequence>
<comment type="subcellular location">
    <subcellularLocation>
        <location evidence="1">Membrane</location>
    </subcellularLocation>
</comment>
<dbReference type="AlphaFoldDB" id="A0A699V8H5"/>
<dbReference type="Pfam" id="PF01490">
    <property type="entry name" value="Aa_trans"/>
    <property type="match status" value="1"/>
</dbReference>
<organism evidence="8">
    <name type="scientific">Tanacetum cinerariifolium</name>
    <name type="common">Dalmatian daisy</name>
    <name type="synonym">Chrysanthemum cinerariifolium</name>
    <dbReference type="NCBI Taxonomy" id="118510"/>
    <lineage>
        <taxon>Eukaryota</taxon>
        <taxon>Viridiplantae</taxon>
        <taxon>Streptophyta</taxon>
        <taxon>Embryophyta</taxon>
        <taxon>Tracheophyta</taxon>
        <taxon>Spermatophyta</taxon>
        <taxon>Magnoliopsida</taxon>
        <taxon>eudicotyledons</taxon>
        <taxon>Gunneridae</taxon>
        <taxon>Pentapetalae</taxon>
        <taxon>asterids</taxon>
        <taxon>campanulids</taxon>
        <taxon>Asterales</taxon>
        <taxon>Asteraceae</taxon>
        <taxon>Asteroideae</taxon>
        <taxon>Anthemideae</taxon>
        <taxon>Anthemidinae</taxon>
        <taxon>Tanacetum</taxon>
    </lineage>
</organism>
<dbReference type="GO" id="GO:0006865">
    <property type="term" value="P:amino acid transport"/>
    <property type="evidence" value="ECO:0007669"/>
    <property type="project" value="UniProtKB-KW"/>
</dbReference>
<evidence type="ECO:0000256" key="6">
    <source>
        <dbReference type="SAM" id="Phobius"/>
    </source>
</evidence>
<evidence type="ECO:0000256" key="1">
    <source>
        <dbReference type="ARBA" id="ARBA00004370"/>
    </source>
</evidence>
<feature type="domain" description="Amino acid transporter transmembrane" evidence="7">
    <location>
        <begin position="4"/>
        <end position="83"/>
    </location>
</feature>
<name>A0A699V8H5_TANCI</name>
<evidence type="ECO:0000256" key="5">
    <source>
        <dbReference type="ARBA" id="ARBA00023136"/>
    </source>
</evidence>
<dbReference type="GO" id="GO:0016020">
    <property type="term" value="C:membrane"/>
    <property type="evidence" value="ECO:0007669"/>
    <property type="project" value="UniProtKB-SubCell"/>
</dbReference>
<feature type="non-terminal residue" evidence="8">
    <location>
        <position position="93"/>
    </location>
</feature>
<evidence type="ECO:0000256" key="2">
    <source>
        <dbReference type="ARBA" id="ARBA00022692"/>
    </source>
</evidence>
<keyword evidence="3" id="KW-0813">Transport</keyword>
<keyword evidence="2 6" id="KW-0812">Transmembrane</keyword>
<dbReference type="InterPro" id="IPR013057">
    <property type="entry name" value="AA_transpt_TM"/>
</dbReference>
<proteinExistence type="predicted"/>
<keyword evidence="5 6" id="KW-0472">Membrane</keyword>
<feature type="transmembrane region" description="Helical" evidence="6">
    <location>
        <begin position="27"/>
        <end position="49"/>
    </location>
</feature>
<reference evidence="8" key="1">
    <citation type="journal article" date="2019" name="Sci. Rep.">
        <title>Draft genome of Tanacetum cinerariifolium, the natural source of mosquito coil.</title>
        <authorList>
            <person name="Yamashiro T."/>
            <person name="Shiraishi A."/>
            <person name="Satake H."/>
            <person name="Nakayama K."/>
        </authorList>
    </citation>
    <scope>NUCLEOTIDE SEQUENCE</scope>
</reference>
<accession>A0A699V8H5</accession>
<comment type="caution">
    <text evidence="8">The sequence shown here is derived from an EMBL/GenBank/DDBJ whole genome shotgun (WGS) entry which is preliminary data.</text>
</comment>
<evidence type="ECO:0000313" key="8">
    <source>
        <dbReference type="EMBL" id="GFD31692.1"/>
    </source>
</evidence>
<evidence type="ECO:0000256" key="4">
    <source>
        <dbReference type="ARBA" id="ARBA00022989"/>
    </source>
</evidence>
<protein>
    <submittedName>
        <fullName evidence="8">Amino acid transporter AVT1I-like</fullName>
    </submittedName>
</protein>